<sequence length="216" mass="24983">MLRKVDLATKLSVRWGRSYVEGILPKIAAVSRAKRIFRLDDDEFPSRALLTWLRDVAAPANKPVIAVPRRAVAVIDSMAVFAANVPNLPPQDLQFRGFLVDSVRFRKKIHTPGFSFDESDVLYAPSECHIYHFDWVVRSRERRASKLEFYERMEPGAFELLKYQYLYEDFDPALYEFSPLDDSDVSALTLRLHEAPPALAEATKGWKRFFRRIACR</sequence>
<accession>A0A330HIT5</accession>
<evidence type="ECO:0000313" key="2">
    <source>
        <dbReference type="Proteomes" id="UP000251558"/>
    </source>
</evidence>
<proteinExistence type="predicted"/>
<protein>
    <recommendedName>
        <fullName evidence="3">Glycosyltransferase family 2 protein</fullName>
    </recommendedName>
</protein>
<comment type="caution">
    <text evidence="1">The sequence shown here is derived from an EMBL/GenBank/DDBJ whole genome shotgun (WGS) entry which is preliminary data.</text>
</comment>
<evidence type="ECO:0008006" key="3">
    <source>
        <dbReference type="Google" id="ProtNLM"/>
    </source>
</evidence>
<dbReference type="Proteomes" id="UP000251558">
    <property type="component" value="Unassembled WGS sequence"/>
</dbReference>
<reference evidence="1 2" key="1">
    <citation type="submission" date="2018-07" db="EMBL/GenBank/DDBJ databases">
        <title>Diversity of Mesorhizobium strains in Brazil.</title>
        <authorList>
            <person name="Helene L.C.F."/>
            <person name="Dall'Agnol R."/>
            <person name="Delamuta J.R.M."/>
            <person name="Hungria M."/>
        </authorList>
    </citation>
    <scope>NUCLEOTIDE SEQUENCE [LARGE SCALE GENOMIC DNA]</scope>
    <source>
        <strain evidence="1 2">AC99b</strain>
    </source>
</reference>
<keyword evidence="2" id="KW-1185">Reference proteome</keyword>
<dbReference type="EMBL" id="QMBP01000014">
    <property type="protein sequence ID" value="RAZ87472.1"/>
    <property type="molecule type" value="Genomic_DNA"/>
</dbReference>
<dbReference type="AlphaFoldDB" id="A0A330HIT5"/>
<evidence type="ECO:0000313" key="1">
    <source>
        <dbReference type="EMBL" id="RAZ87472.1"/>
    </source>
</evidence>
<organism evidence="1 2">
    <name type="scientific">Mesorhizobium hawassense</name>
    <dbReference type="NCBI Taxonomy" id="1209954"/>
    <lineage>
        <taxon>Bacteria</taxon>
        <taxon>Pseudomonadati</taxon>
        <taxon>Pseudomonadota</taxon>
        <taxon>Alphaproteobacteria</taxon>
        <taxon>Hyphomicrobiales</taxon>
        <taxon>Phyllobacteriaceae</taxon>
        <taxon>Mesorhizobium</taxon>
    </lineage>
</organism>
<gene>
    <name evidence="1" type="ORF">DPM33_25390</name>
</gene>
<name>A0A330HIT5_9HYPH</name>